<dbReference type="InterPro" id="IPR014729">
    <property type="entry name" value="Rossmann-like_a/b/a_fold"/>
</dbReference>
<dbReference type="InterPro" id="IPR003848">
    <property type="entry name" value="DUF218"/>
</dbReference>
<dbReference type="PANTHER" id="PTHR30336:SF4">
    <property type="entry name" value="ENVELOPE BIOGENESIS FACTOR ELYC"/>
    <property type="match status" value="1"/>
</dbReference>
<feature type="domain" description="DUF218" evidence="2">
    <location>
        <begin position="89"/>
        <end position="223"/>
    </location>
</feature>
<sequence>MVMLAAAALCLLYYLLISAAMRKWNSTFAGFWPGAGAVCLAGHMAVTWGPRRLALTVWCLFLIALFVFAAVELLILTGMREEGGDDCPVILVLGAQIRGRAVTVSLRRRLDRAAAWLERHPGGRVIVSGGRGKGEEITEAAAMAAYLEERGIDRERILLEDASTTTWENLLFSKRYIEDADGPVGIVTNNFHMYRAKAYARRAGYRDPRGLPAPCGRVLFLNYMTREFFAVWKMWIARKQVSGR</sequence>
<keyword evidence="1" id="KW-1133">Transmembrane helix</keyword>
<dbReference type="RefSeq" id="WP_204905625.1">
    <property type="nucleotide sequence ID" value="NZ_JACJKS010000003.1"/>
</dbReference>
<name>A0A938X9V4_9CLOT</name>
<organism evidence="3 4">
    <name type="scientific">Mordavella massiliensis</name>
    <dbReference type="NCBI Taxonomy" id="1871024"/>
    <lineage>
        <taxon>Bacteria</taxon>
        <taxon>Bacillati</taxon>
        <taxon>Bacillota</taxon>
        <taxon>Clostridia</taxon>
        <taxon>Eubacteriales</taxon>
        <taxon>Clostridiaceae</taxon>
        <taxon>Mordavella</taxon>
    </lineage>
</organism>
<dbReference type="GO" id="GO:0005886">
    <property type="term" value="C:plasma membrane"/>
    <property type="evidence" value="ECO:0007669"/>
    <property type="project" value="TreeGrafter"/>
</dbReference>
<dbReference type="AlphaFoldDB" id="A0A938X9V4"/>
<dbReference type="CDD" id="cd06259">
    <property type="entry name" value="YdcF-like"/>
    <property type="match status" value="1"/>
</dbReference>
<feature type="transmembrane region" description="Helical" evidence="1">
    <location>
        <begin position="29"/>
        <end position="48"/>
    </location>
</feature>
<reference evidence="3" key="1">
    <citation type="submission" date="2020-08" db="EMBL/GenBank/DDBJ databases">
        <authorList>
            <person name="Cejkova D."/>
            <person name="Kubasova T."/>
            <person name="Jahodarova E."/>
            <person name="Rychlik I."/>
        </authorList>
    </citation>
    <scope>NUCLEOTIDE SEQUENCE</scope>
    <source>
        <strain evidence="3">An582</strain>
    </source>
</reference>
<evidence type="ECO:0000256" key="1">
    <source>
        <dbReference type="SAM" id="Phobius"/>
    </source>
</evidence>
<dbReference type="EMBL" id="JACJKS010000003">
    <property type="protein sequence ID" value="MBM6947571.1"/>
    <property type="molecule type" value="Genomic_DNA"/>
</dbReference>
<feature type="transmembrane region" description="Helical" evidence="1">
    <location>
        <begin position="55"/>
        <end position="79"/>
    </location>
</feature>
<dbReference type="Proteomes" id="UP000705508">
    <property type="component" value="Unassembled WGS sequence"/>
</dbReference>
<keyword evidence="1" id="KW-0472">Membrane</keyword>
<comment type="caution">
    <text evidence="3">The sequence shown here is derived from an EMBL/GenBank/DDBJ whole genome shotgun (WGS) entry which is preliminary data.</text>
</comment>
<dbReference type="GO" id="GO:0043164">
    <property type="term" value="P:Gram-negative-bacterium-type cell wall biogenesis"/>
    <property type="evidence" value="ECO:0007669"/>
    <property type="project" value="TreeGrafter"/>
</dbReference>
<gene>
    <name evidence="3" type="ORF">H6A20_02695</name>
</gene>
<accession>A0A938X9V4</accession>
<dbReference type="PANTHER" id="PTHR30336">
    <property type="entry name" value="INNER MEMBRANE PROTEIN, PROBABLE PERMEASE"/>
    <property type="match status" value="1"/>
</dbReference>
<dbReference type="InterPro" id="IPR051599">
    <property type="entry name" value="Cell_Envelope_Assoc"/>
</dbReference>
<keyword evidence="1" id="KW-0812">Transmembrane</keyword>
<dbReference type="Gene3D" id="3.40.50.620">
    <property type="entry name" value="HUPs"/>
    <property type="match status" value="1"/>
</dbReference>
<dbReference type="GO" id="GO:0000270">
    <property type="term" value="P:peptidoglycan metabolic process"/>
    <property type="evidence" value="ECO:0007669"/>
    <property type="project" value="TreeGrafter"/>
</dbReference>
<evidence type="ECO:0000313" key="4">
    <source>
        <dbReference type="Proteomes" id="UP000705508"/>
    </source>
</evidence>
<dbReference type="Pfam" id="PF02698">
    <property type="entry name" value="DUF218"/>
    <property type="match status" value="1"/>
</dbReference>
<protein>
    <submittedName>
        <fullName evidence="3">YdcF family protein</fullName>
    </submittedName>
</protein>
<evidence type="ECO:0000313" key="3">
    <source>
        <dbReference type="EMBL" id="MBM6947571.1"/>
    </source>
</evidence>
<proteinExistence type="predicted"/>
<reference evidence="3" key="2">
    <citation type="journal article" date="2021" name="Sci. Rep.">
        <title>The distribution of antibiotic resistance genes in chicken gut microbiota commensals.</title>
        <authorList>
            <person name="Juricova H."/>
            <person name="Matiasovicova J."/>
            <person name="Kubasova T."/>
            <person name="Cejkova D."/>
            <person name="Rychlik I."/>
        </authorList>
    </citation>
    <scope>NUCLEOTIDE SEQUENCE</scope>
    <source>
        <strain evidence="3">An582</strain>
    </source>
</reference>
<evidence type="ECO:0000259" key="2">
    <source>
        <dbReference type="Pfam" id="PF02698"/>
    </source>
</evidence>